<evidence type="ECO:0000259" key="1">
    <source>
        <dbReference type="Pfam" id="PF08818"/>
    </source>
</evidence>
<dbReference type="Proteomes" id="UP000004191">
    <property type="component" value="Unassembled WGS sequence"/>
</dbReference>
<dbReference type="SUPFAM" id="SSF159888">
    <property type="entry name" value="YdhG-like"/>
    <property type="match status" value="1"/>
</dbReference>
<dbReference type="EMBL" id="AGEI01000037">
    <property type="protein sequence ID" value="EHR31675.1"/>
    <property type="molecule type" value="Genomic_DNA"/>
</dbReference>
<dbReference type="eggNOG" id="COG5646">
    <property type="taxonomic scope" value="Bacteria"/>
</dbReference>
<organism evidence="2 3">
    <name type="scientific">Helcococcus kunzii ATCC 51366</name>
    <dbReference type="NCBI Taxonomy" id="883114"/>
    <lineage>
        <taxon>Bacteria</taxon>
        <taxon>Bacillati</taxon>
        <taxon>Bacillota</taxon>
        <taxon>Tissierellia</taxon>
        <taxon>Tissierellales</taxon>
        <taxon>Peptoniphilaceae</taxon>
        <taxon>Helcococcus</taxon>
    </lineage>
</organism>
<proteinExistence type="predicted"/>
<evidence type="ECO:0000313" key="3">
    <source>
        <dbReference type="Proteomes" id="UP000004191"/>
    </source>
</evidence>
<dbReference type="HOGENOM" id="CLU_128703_0_0_9"/>
<evidence type="ECO:0000313" key="2">
    <source>
        <dbReference type="EMBL" id="EHR31675.1"/>
    </source>
</evidence>
<dbReference type="InterPro" id="IPR014922">
    <property type="entry name" value="YdhG-like"/>
</dbReference>
<dbReference type="AlphaFoldDB" id="H3NR81"/>
<keyword evidence="3" id="KW-1185">Reference proteome</keyword>
<name>H3NR81_9FIRM</name>
<accession>H3NR81</accession>
<reference evidence="2 3" key="1">
    <citation type="submission" date="2012-01" db="EMBL/GenBank/DDBJ databases">
        <title>The Genome Sequence of Helcococcus kunzii ATCC 51366.</title>
        <authorList>
            <consortium name="The Broad Institute Genome Sequencing Platform"/>
            <person name="Earl A."/>
            <person name="Ward D."/>
            <person name="Feldgarden M."/>
            <person name="Gevers D."/>
            <person name="Huys G."/>
            <person name="Young S.K."/>
            <person name="Zeng Q."/>
            <person name="Gargeya S."/>
            <person name="Fitzgerald M."/>
            <person name="Haas B."/>
            <person name="Abouelleil A."/>
            <person name="Alvarado L."/>
            <person name="Arachchi H.M."/>
            <person name="Berlin A."/>
            <person name="Chapman S.B."/>
            <person name="Gearin G."/>
            <person name="Goldberg J."/>
            <person name="Griggs A."/>
            <person name="Gujja S."/>
            <person name="Hansen M."/>
            <person name="Heiman D."/>
            <person name="Howarth C."/>
            <person name="Larimer J."/>
            <person name="Lui A."/>
            <person name="MacDonald P.J.P."/>
            <person name="McCowen C."/>
            <person name="Montmayeur A."/>
            <person name="Murphy C."/>
            <person name="Neiman D."/>
            <person name="Pearson M."/>
            <person name="Priest M."/>
            <person name="Roberts A."/>
            <person name="Saif S."/>
            <person name="Shea T."/>
            <person name="Sisk P."/>
            <person name="Stolte C."/>
            <person name="Sykes S."/>
            <person name="Wortman J."/>
            <person name="Nusbaum C."/>
            <person name="Birren B."/>
        </authorList>
    </citation>
    <scope>NUCLEOTIDE SEQUENCE [LARGE SCALE GENOMIC DNA]</scope>
    <source>
        <strain evidence="2 3">ATCC 51366</strain>
    </source>
</reference>
<protein>
    <recommendedName>
        <fullName evidence="1">YdhG-like domain-containing protein</fullName>
    </recommendedName>
</protein>
<dbReference type="GeneID" id="96999753"/>
<dbReference type="RefSeq" id="WP_005399356.1">
    <property type="nucleotide sequence ID" value="NZ_JH601089.1"/>
</dbReference>
<dbReference type="Gene3D" id="3.90.1150.200">
    <property type="match status" value="1"/>
</dbReference>
<feature type="domain" description="YdhG-like" evidence="1">
    <location>
        <begin position="32"/>
        <end position="119"/>
    </location>
</feature>
<sequence>MCRSFSKKGQSHYCKKVSTIDEYINFQDEKVREYLEEIREIICDSISDAIEKISWSIPTYWKGKNIIQFDSSKNHIGVYPGDEATEYFRDKLTDYDVTKGTIRLPYSRSLPKDLLAEISKWCYEKYSKGN</sequence>
<dbReference type="Pfam" id="PF08818">
    <property type="entry name" value="DUF1801"/>
    <property type="match status" value="1"/>
</dbReference>
<comment type="caution">
    <text evidence="2">The sequence shown here is derived from an EMBL/GenBank/DDBJ whole genome shotgun (WGS) entry which is preliminary data.</text>
</comment>
<gene>
    <name evidence="2" type="ORF">HMPREF9709_01842</name>
</gene>